<dbReference type="SMART" id="SM00332">
    <property type="entry name" value="PP2Cc"/>
    <property type="match status" value="1"/>
</dbReference>
<accession>A0A0S7BHI0</accession>
<dbReference type="InterPro" id="IPR001932">
    <property type="entry name" value="PPM-type_phosphatase-like_dom"/>
</dbReference>
<name>A0A0S7BHI0_9CHLR</name>
<sequence length="297" mass="31959">MIDFLKRLFGNPSAPEPDNVKTAPLSEEIITDVAMAPMTFTPAQLMVGTGQSVGKQRDHNEDTIFSLSSVFADGSTELPFGLFVIADGMGGHQHGEIASGAAARAFGDYILQKLFTPFLIGDSDSQSESLLELMENGVKEAQRAVVRKAPGGGTTLTAALVLGEQVTMAHVGDSRAYFIYPDGRIQAITQDHSLVRRLQELGQITEEEAKVHPNRNVLYRALGQADPFRPDIHTHPMPQPGFMLLCSDGLWGVVSDAEIFRIVNGAKNLSIACQELVEAANAAGGPDNISVILVQYL</sequence>
<dbReference type="SMART" id="SM00331">
    <property type="entry name" value="PP2C_SIG"/>
    <property type="match status" value="1"/>
</dbReference>
<protein>
    <submittedName>
        <fullName evidence="2">Serine/threonine protein phosphatase</fullName>
    </submittedName>
</protein>
<dbReference type="EMBL" id="DF967972">
    <property type="protein sequence ID" value="GAP14608.1"/>
    <property type="molecule type" value="Genomic_DNA"/>
</dbReference>
<gene>
    <name evidence="2" type="ORF">LARV_02381</name>
</gene>
<dbReference type="GO" id="GO:0004722">
    <property type="term" value="F:protein serine/threonine phosphatase activity"/>
    <property type="evidence" value="ECO:0007669"/>
    <property type="project" value="InterPro"/>
</dbReference>
<organism evidence="2">
    <name type="scientific">Longilinea arvoryzae</name>
    <dbReference type="NCBI Taxonomy" id="360412"/>
    <lineage>
        <taxon>Bacteria</taxon>
        <taxon>Bacillati</taxon>
        <taxon>Chloroflexota</taxon>
        <taxon>Anaerolineae</taxon>
        <taxon>Anaerolineales</taxon>
        <taxon>Anaerolineaceae</taxon>
        <taxon>Longilinea</taxon>
    </lineage>
</organism>
<dbReference type="PANTHER" id="PTHR47992">
    <property type="entry name" value="PROTEIN PHOSPHATASE"/>
    <property type="match status" value="1"/>
</dbReference>
<evidence type="ECO:0000313" key="3">
    <source>
        <dbReference type="Proteomes" id="UP000055060"/>
    </source>
</evidence>
<dbReference type="OrthoDB" id="152713at2"/>
<evidence type="ECO:0000313" key="2">
    <source>
        <dbReference type="EMBL" id="GAP14608.1"/>
    </source>
</evidence>
<dbReference type="Proteomes" id="UP000055060">
    <property type="component" value="Unassembled WGS sequence"/>
</dbReference>
<dbReference type="InterPro" id="IPR036457">
    <property type="entry name" value="PPM-type-like_dom_sf"/>
</dbReference>
<keyword evidence="3" id="KW-1185">Reference proteome</keyword>
<proteinExistence type="predicted"/>
<dbReference type="Gene3D" id="3.60.40.10">
    <property type="entry name" value="PPM-type phosphatase domain"/>
    <property type="match status" value="1"/>
</dbReference>
<dbReference type="CDD" id="cd00143">
    <property type="entry name" value="PP2Cc"/>
    <property type="match status" value="1"/>
</dbReference>
<reference evidence="2" key="1">
    <citation type="submission" date="2015-07" db="EMBL/GenBank/DDBJ databases">
        <title>Draft Genome Sequences of Anaerolinea thermolimosa IMO-1, Bellilinea caldifistulae GOMI-1, Leptolinea tardivitalis YMTK-2, Levilinea saccharolytica KIBI-1,Longilinea arvoryzae KOME-1, Previously Described as Members of the Anaerolineaceae (Chloroflexi).</title>
        <authorList>
            <person name="Sekiguchi Y."/>
            <person name="Ohashi A."/>
            <person name="Matsuura N."/>
            <person name="Tourlousse M.D."/>
        </authorList>
    </citation>
    <scope>NUCLEOTIDE SEQUENCE [LARGE SCALE GENOMIC DNA]</scope>
    <source>
        <strain evidence="2">KOME-1</strain>
    </source>
</reference>
<dbReference type="PROSITE" id="PS51746">
    <property type="entry name" value="PPM_2"/>
    <property type="match status" value="1"/>
</dbReference>
<dbReference type="RefSeq" id="WP_075073851.1">
    <property type="nucleotide sequence ID" value="NZ_DF967972.1"/>
</dbReference>
<dbReference type="STRING" id="360412.LARV_02381"/>
<dbReference type="InterPro" id="IPR015655">
    <property type="entry name" value="PP2C"/>
</dbReference>
<feature type="domain" description="PPM-type phosphatase" evidence="1">
    <location>
        <begin position="44"/>
        <end position="296"/>
    </location>
</feature>
<dbReference type="AlphaFoldDB" id="A0A0S7BHI0"/>
<dbReference type="Pfam" id="PF00481">
    <property type="entry name" value="PP2C"/>
    <property type="match status" value="1"/>
</dbReference>
<dbReference type="SUPFAM" id="SSF81606">
    <property type="entry name" value="PP2C-like"/>
    <property type="match status" value="1"/>
</dbReference>
<evidence type="ECO:0000259" key="1">
    <source>
        <dbReference type="PROSITE" id="PS51746"/>
    </source>
</evidence>